<gene>
    <name evidence="7" type="ORF">CPB83DRAFT_856612</name>
</gene>
<comment type="caution">
    <text evidence="7">The sequence shown here is derived from an EMBL/GenBank/DDBJ whole genome shotgun (WGS) entry which is preliminary data.</text>
</comment>
<keyword evidence="2 6" id="KW-0812">Transmembrane</keyword>
<evidence type="ECO:0000256" key="6">
    <source>
        <dbReference type="SAM" id="Phobius"/>
    </source>
</evidence>
<dbReference type="InterPro" id="IPR024512">
    <property type="entry name" value="Ser_palmitoyltrfase_ssu-like"/>
</dbReference>
<name>A0A9P6EDS1_9AGAR</name>
<proteinExistence type="predicted"/>
<keyword evidence="8" id="KW-1185">Reference proteome</keyword>
<keyword evidence="5 6" id="KW-0472">Membrane</keyword>
<evidence type="ECO:0000256" key="1">
    <source>
        <dbReference type="ARBA" id="ARBA00004477"/>
    </source>
</evidence>
<dbReference type="AlphaFoldDB" id="A0A9P6EDS1"/>
<comment type="subcellular location">
    <subcellularLocation>
        <location evidence="1">Endoplasmic reticulum membrane</location>
        <topology evidence="1">Multi-pass membrane protein</topology>
    </subcellularLocation>
</comment>
<sequence>MTCEKRVGATASMSYNYRTVPSVLPPPRPDHSYIRPPKGKLNLYLWRWRIWFEATFGLTVYETWEKWVVLSIFAFFAILFMIAIFNYLPRRLFVMRKRTAYYLWGSRSNASHGIDEVEKALLRYLGYGNSSAGQQFGVEFMGSANITKVL</sequence>
<dbReference type="GO" id="GO:0005789">
    <property type="term" value="C:endoplasmic reticulum membrane"/>
    <property type="evidence" value="ECO:0007669"/>
    <property type="project" value="UniProtKB-SubCell"/>
</dbReference>
<evidence type="ECO:0000256" key="2">
    <source>
        <dbReference type="ARBA" id="ARBA00022692"/>
    </source>
</evidence>
<organism evidence="7 8">
    <name type="scientific">Crepidotus variabilis</name>
    <dbReference type="NCBI Taxonomy" id="179855"/>
    <lineage>
        <taxon>Eukaryota</taxon>
        <taxon>Fungi</taxon>
        <taxon>Dikarya</taxon>
        <taxon>Basidiomycota</taxon>
        <taxon>Agaricomycotina</taxon>
        <taxon>Agaricomycetes</taxon>
        <taxon>Agaricomycetidae</taxon>
        <taxon>Agaricales</taxon>
        <taxon>Agaricineae</taxon>
        <taxon>Crepidotaceae</taxon>
        <taxon>Crepidotus</taxon>
    </lineage>
</organism>
<reference evidence="7" key="1">
    <citation type="submission" date="2020-11" db="EMBL/GenBank/DDBJ databases">
        <authorList>
            <consortium name="DOE Joint Genome Institute"/>
            <person name="Ahrendt S."/>
            <person name="Riley R."/>
            <person name="Andreopoulos W."/>
            <person name="Labutti K."/>
            <person name="Pangilinan J."/>
            <person name="Ruiz-Duenas F.J."/>
            <person name="Barrasa J.M."/>
            <person name="Sanchez-Garcia M."/>
            <person name="Camarero S."/>
            <person name="Miyauchi S."/>
            <person name="Serrano A."/>
            <person name="Linde D."/>
            <person name="Babiker R."/>
            <person name="Drula E."/>
            <person name="Ayuso-Fernandez I."/>
            <person name="Pacheco R."/>
            <person name="Padilla G."/>
            <person name="Ferreira P."/>
            <person name="Barriuso J."/>
            <person name="Kellner H."/>
            <person name="Castanera R."/>
            <person name="Alfaro M."/>
            <person name="Ramirez L."/>
            <person name="Pisabarro A.G."/>
            <person name="Kuo A."/>
            <person name="Tritt A."/>
            <person name="Lipzen A."/>
            <person name="He G."/>
            <person name="Yan M."/>
            <person name="Ng V."/>
            <person name="Cullen D."/>
            <person name="Martin F."/>
            <person name="Rosso M.-N."/>
            <person name="Henrissat B."/>
            <person name="Hibbett D."/>
            <person name="Martinez A.T."/>
            <person name="Grigoriev I.V."/>
        </authorList>
    </citation>
    <scope>NUCLEOTIDE SEQUENCE</scope>
    <source>
        <strain evidence="7">CBS 506.95</strain>
    </source>
</reference>
<dbReference type="OrthoDB" id="202672at2759"/>
<evidence type="ECO:0000256" key="3">
    <source>
        <dbReference type="ARBA" id="ARBA00022824"/>
    </source>
</evidence>
<dbReference type="Pfam" id="PF11779">
    <property type="entry name" value="SPT_ssu-like"/>
    <property type="match status" value="1"/>
</dbReference>
<feature type="transmembrane region" description="Helical" evidence="6">
    <location>
        <begin position="67"/>
        <end position="88"/>
    </location>
</feature>
<dbReference type="EMBL" id="MU157863">
    <property type="protein sequence ID" value="KAF9527241.1"/>
    <property type="molecule type" value="Genomic_DNA"/>
</dbReference>
<protein>
    <submittedName>
        <fullName evidence="7">Uncharacterized protein</fullName>
    </submittedName>
</protein>
<evidence type="ECO:0000313" key="8">
    <source>
        <dbReference type="Proteomes" id="UP000807306"/>
    </source>
</evidence>
<dbReference type="Proteomes" id="UP000807306">
    <property type="component" value="Unassembled WGS sequence"/>
</dbReference>
<evidence type="ECO:0000256" key="4">
    <source>
        <dbReference type="ARBA" id="ARBA00022989"/>
    </source>
</evidence>
<evidence type="ECO:0000256" key="5">
    <source>
        <dbReference type="ARBA" id="ARBA00023136"/>
    </source>
</evidence>
<evidence type="ECO:0000313" key="7">
    <source>
        <dbReference type="EMBL" id="KAF9527241.1"/>
    </source>
</evidence>
<keyword evidence="3" id="KW-0256">Endoplasmic reticulum</keyword>
<keyword evidence="4 6" id="KW-1133">Transmembrane helix</keyword>
<accession>A0A9P6EDS1</accession>